<dbReference type="EMBL" id="SDOV01000001">
    <property type="protein sequence ID" value="KAH7645533.1"/>
    <property type="molecule type" value="Genomic_DNA"/>
</dbReference>
<dbReference type="InterPro" id="IPR017243">
    <property type="entry name" value="Bloc1s5"/>
</dbReference>
<accession>A0A922L0P4</accession>
<reference evidence="3" key="3">
    <citation type="journal article" date="2021" name="World Allergy Organ. J.">
        <title>Chromosome-level assembly of Dermatophagoides farinae genome and transcriptome reveals two novel allergens Der f 37 and Der f 39.</title>
        <authorList>
            <person name="Chen J."/>
            <person name="Cai Z."/>
            <person name="Fan D."/>
            <person name="Hu J."/>
            <person name="Hou Y."/>
            <person name="He Y."/>
            <person name="Zhang Z."/>
            <person name="Zhao Z."/>
            <person name="Gao P."/>
            <person name="Hu W."/>
            <person name="Sun J."/>
            <person name="Li J."/>
            <person name="Ji K."/>
        </authorList>
    </citation>
    <scope>NUCLEOTIDE SEQUENCE</scope>
    <source>
        <strain evidence="3">JKM2019</strain>
    </source>
</reference>
<sequence length="149" mass="17741">MDLSGLTDDVFRSTDEILKRIFNHRPFLEAHLQTMVRNFDSDERDEFQQIHSKIVHIKDQSFNMIENKCQPLEKAHIHVEKLEQLMDQILVSESANESERKNHLLQYTAEKSEDLIEFMEQMNSQINNIDNSYMNAKKEIDIKYKNVKK</sequence>
<organism evidence="4 5">
    <name type="scientific">Dermatophagoides farinae</name>
    <name type="common">American house dust mite</name>
    <dbReference type="NCBI Taxonomy" id="6954"/>
    <lineage>
        <taxon>Eukaryota</taxon>
        <taxon>Metazoa</taxon>
        <taxon>Ecdysozoa</taxon>
        <taxon>Arthropoda</taxon>
        <taxon>Chelicerata</taxon>
        <taxon>Arachnida</taxon>
        <taxon>Acari</taxon>
        <taxon>Acariformes</taxon>
        <taxon>Sarcoptiformes</taxon>
        <taxon>Astigmata</taxon>
        <taxon>Psoroptidia</taxon>
        <taxon>Analgoidea</taxon>
        <taxon>Pyroglyphidae</taxon>
        <taxon>Dermatophagoidinae</taxon>
        <taxon>Dermatophagoides</taxon>
    </lineage>
</organism>
<reference evidence="4" key="4">
    <citation type="journal article" date="2022" name="Res Sq">
        <title>Comparative Genomics Reveals Insights into the Divergent Evolution of Astigmatic Mites and Household Pest Adaptations.</title>
        <authorList>
            <person name="Xiong Q."/>
            <person name="Wan A.T.-Y."/>
            <person name="Liu X.-Y."/>
            <person name="Fung C.S.-H."/>
            <person name="Xiao X."/>
            <person name="Malainual N."/>
            <person name="Hou J."/>
            <person name="Wang L."/>
            <person name="Wang M."/>
            <person name="Yang K."/>
            <person name="Cui Y."/>
            <person name="Leung E."/>
            <person name="Nong W."/>
            <person name="Shin S.-K."/>
            <person name="Au S."/>
            <person name="Jeong K.Y."/>
            <person name="Chew F.T."/>
            <person name="Hui J."/>
            <person name="Leung T.F."/>
            <person name="Tungtrongchitr A."/>
            <person name="Zhong N."/>
            <person name="Liu Z."/>
            <person name="Tsui S."/>
        </authorList>
    </citation>
    <scope>NUCLEOTIDE SEQUENCE</scope>
    <source>
        <strain evidence="4">Derf</strain>
        <tissue evidence="4">Whole organism</tissue>
    </source>
</reference>
<dbReference type="EMBL" id="ASGP02000007">
    <property type="protein sequence ID" value="KAH9497597.1"/>
    <property type="molecule type" value="Genomic_DNA"/>
</dbReference>
<evidence type="ECO:0000313" key="5">
    <source>
        <dbReference type="Proteomes" id="UP000790347"/>
    </source>
</evidence>
<evidence type="ECO:0000313" key="4">
    <source>
        <dbReference type="EMBL" id="KAH9497597.1"/>
    </source>
</evidence>
<protein>
    <recommendedName>
        <fullName evidence="2">Biogenesis of lysosome-related organelles complex 1 subunit 5</fullName>
    </recommendedName>
</protein>
<dbReference type="Pfam" id="PF14942">
    <property type="entry name" value="Muted"/>
    <property type="match status" value="1"/>
</dbReference>
<gene>
    <name evidence="4" type="ORF">DERF_013573</name>
    <name evidence="3" type="ORF">HUG17_1071</name>
</gene>
<reference evidence="4" key="1">
    <citation type="submission" date="2013-05" db="EMBL/GenBank/DDBJ databases">
        <authorList>
            <person name="Yim A.K.Y."/>
            <person name="Chan T.F."/>
            <person name="Ji K.M."/>
            <person name="Liu X.Y."/>
            <person name="Zhou J.W."/>
            <person name="Li R.Q."/>
            <person name="Yang K.Y."/>
            <person name="Li J."/>
            <person name="Li M."/>
            <person name="Law P.T.W."/>
            <person name="Wu Y.L."/>
            <person name="Cai Z.L."/>
            <person name="Qin H."/>
            <person name="Bao Y."/>
            <person name="Leung R.K.K."/>
            <person name="Ng P.K.S."/>
            <person name="Zou J."/>
            <person name="Zhong X.J."/>
            <person name="Ran P.X."/>
            <person name="Zhong N.S."/>
            <person name="Liu Z.G."/>
            <person name="Tsui S.K.W."/>
        </authorList>
    </citation>
    <scope>NUCLEOTIDE SEQUENCE</scope>
    <source>
        <strain evidence="4">Derf</strain>
        <tissue evidence="4">Whole organism</tissue>
    </source>
</reference>
<comment type="similarity">
    <text evidence="1">Belongs to the BLOC1S5 family.</text>
</comment>
<dbReference type="AlphaFoldDB" id="A0A922L0P4"/>
<dbReference type="GO" id="GO:0031083">
    <property type="term" value="C:BLOC-1 complex"/>
    <property type="evidence" value="ECO:0007669"/>
    <property type="project" value="InterPro"/>
</dbReference>
<proteinExistence type="inferred from homology"/>
<evidence type="ECO:0000256" key="1">
    <source>
        <dbReference type="ARBA" id="ARBA00010754"/>
    </source>
</evidence>
<name>A0A922L0P4_DERFA</name>
<comment type="caution">
    <text evidence="4">The sequence shown here is derived from an EMBL/GenBank/DDBJ whole genome shotgun (WGS) entry which is preliminary data.</text>
</comment>
<keyword evidence="5" id="KW-1185">Reference proteome</keyword>
<reference evidence="3" key="2">
    <citation type="submission" date="2020-06" db="EMBL/GenBank/DDBJ databases">
        <authorList>
            <person name="Ji K."/>
            <person name="Li J."/>
        </authorList>
    </citation>
    <scope>NUCLEOTIDE SEQUENCE</scope>
    <source>
        <strain evidence="3">JKM2019</strain>
        <tissue evidence="3">Whole body</tissue>
    </source>
</reference>
<dbReference type="GO" id="GO:0030133">
    <property type="term" value="C:transport vesicle"/>
    <property type="evidence" value="ECO:0007669"/>
    <property type="project" value="InterPro"/>
</dbReference>
<evidence type="ECO:0000313" key="3">
    <source>
        <dbReference type="EMBL" id="KAH7645533.1"/>
    </source>
</evidence>
<dbReference type="Proteomes" id="UP000828236">
    <property type="component" value="Unassembled WGS sequence"/>
</dbReference>
<dbReference type="OrthoDB" id="18964at2759"/>
<evidence type="ECO:0000256" key="2">
    <source>
        <dbReference type="ARBA" id="ARBA00019580"/>
    </source>
</evidence>
<dbReference type="Proteomes" id="UP000790347">
    <property type="component" value="Unassembled WGS sequence"/>
</dbReference>